<keyword evidence="4" id="KW-1185">Reference proteome</keyword>
<evidence type="ECO:0000313" key="3">
    <source>
        <dbReference type="EMBL" id="GJE96968.1"/>
    </source>
</evidence>
<organism evidence="3 4">
    <name type="scientific">Phanerochaete sordida</name>
    <dbReference type="NCBI Taxonomy" id="48140"/>
    <lineage>
        <taxon>Eukaryota</taxon>
        <taxon>Fungi</taxon>
        <taxon>Dikarya</taxon>
        <taxon>Basidiomycota</taxon>
        <taxon>Agaricomycotina</taxon>
        <taxon>Agaricomycetes</taxon>
        <taxon>Polyporales</taxon>
        <taxon>Phanerochaetaceae</taxon>
        <taxon>Phanerochaete</taxon>
    </lineage>
</organism>
<reference evidence="3 4" key="1">
    <citation type="submission" date="2021-08" db="EMBL/GenBank/DDBJ databases">
        <title>Draft Genome Sequence of Phanerochaete sordida strain YK-624.</title>
        <authorList>
            <person name="Mori T."/>
            <person name="Dohra H."/>
            <person name="Suzuki T."/>
            <person name="Kawagishi H."/>
            <person name="Hirai H."/>
        </authorList>
    </citation>
    <scope>NUCLEOTIDE SEQUENCE [LARGE SCALE GENOMIC DNA]</scope>
    <source>
        <strain evidence="3 4">YK-624</strain>
    </source>
</reference>
<name>A0A9P3GL73_9APHY</name>
<protein>
    <submittedName>
        <fullName evidence="3">Uncharacterized protein</fullName>
    </submittedName>
</protein>
<accession>A0A9P3GL73</accession>
<dbReference type="EMBL" id="BPQB01000066">
    <property type="protein sequence ID" value="GJE96968.1"/>
    <property type="molecule type" value="Genomic_DNA"/>
</dbReference>
<feature type="coiled-coil region" evidence="1">
    <location>
        <begin position="129"/>
        <end position="194"/>
    </location>
</feature>
<gene>
    <name evidence="3" type="ORF">PsYK624_131780</name>
</gene>
<feature type="compositionally biased region" description="Basic and acidic residues" evidence="2">
    <location>
        <begin position="15"/>
        <end position="28"/>
    </location>
</feature>
<evidence type="ECO:0000256" key="1">
    <source>
        <dbReference type="SAM" id="Coils"/>
    </source>
</evidence>
<evidence type="ECO:0000256" key="2">
    <source>
        <dbReference type="SAM" id="MobiDB-lite"/>
    </source>
</evidence>
<dbReference type="Proteomes" id="UP000703269">
    <property type="component" value="Unassembled WGS sequence"/>
</dbReference>
<dbReference type="AlphaFoldDB" id="A0A9P3GL73"/>
<evidence type="ECO:0000313" key="4">
    <source>
        <dbReference type="Proteomes" id="UP000703269"/>
    </source>
</evidence>
<sequence>MTLEPKDSRSTLVDEGDKADKAPERADTPHPLTSSSTSTTPGTPFSASFDPNGPTPLTPPEGGMFSPMSIALSHQTPQLALVAPANAEAWRSNVASSLNTLAAQFAVASQALATLPTPERESPVFNTTLTIVEQAQARLRDELDGLREQVEFLRVRDKGVTEKGRERALPDVPMDAYEERLQAVEKKVGDIAEVIRLDQARLYARLLNSTITTNKMALTPLVMANGKTPQNFPATKGEFEHLTKERYEFLLKSYNVPLRGDTAAKRQLLREFIGLSPAKP</sequence>
<feature type="region of interest" description="Disordered" evidence="2">
    <location>
        <begin position="1"/>
        <end position="68"/>
    </location>
</feature>
<comment type="caution">
    <text evidence="3">The sequence shown here is derived from an EMBL/GenBank/DDBJ whole genome shotgun (WGS) entry which is preliminary data.</text>
</comment>
<proteinExistence type="predicted"/>
<keyword evidence="1" id="KW-0175">Coiled coil</keyword>
<dbReference type="OrthoDB" id="3259063at2759"/>
<feature type="compositionally biased region" description="Low complexity" evidence="2">
    <location>
        <begin position="29"/>
        <end position="48"/>
    </location>
</feature>